<reference evidence="1" key="2">
    <citation type="submission" date="2022-01" db="EMBL/GenBank/DDBJ databases">
        <authorList>
            <person name="Yamashiro T."/>
            <person name="Shiraishi A."/>
            <person name="Satake H."/>
            <person name="Nakayama K."/>
        </authorList>
    </citation>
    <scope>NUCLEOTIDE SEQUENCE</scope>
</reference>
<dbReference type="Proteomes" id="UP001151760">
    <property type="component" value="Unassembled WGS sequence"/>
</dbReference>
<name>A0ABQ5APA5_9ASTR</name>
<reference evidence="1" key="1">
    <citation type="journal article" date="2022" name="Int. J. Mol. Sci.">
        <title>Draft Genome of Tanacetum Coccineum: Genomic Comparison of Closely Related Tanacetum-Family Plants.</title>
        <authorList>
            <person name="Yamashiro T."/>
            <person name="Shiraishi A."/>
            <person name="Nakayama K."/>
            <person name="Satake H."/>
        </authorList>
    </citation>
    <scope>NUCLEOTIDE SEQUENCE</scope>
</reference>
<comment type="caution">
    <text evidence="1">The sequence shown here is derived from an EMBL/GenBank/DDBJ whole genome shotgun (WGS) entry which is preliminary data.</text>
</comment>
<dbReference type="PANTHER" id="PTHR35307">
    <property type="entry name" value="PROTEIN, PUTATIVE-RELATED"/>
    <property type="match status" value="1"/>
</dbReference>
<proteinExistence type="predicted"/>
<gene>
    <name evidence="1" type="ORF">Tco_0824257</name>
</gene>
<organism evidence="1 2">
    <name type="scientific">Tanacetum coccineum</name>
    <dbReference type="NCBI Taxonomy" id="301880"/>
    <lineage>
        <taxon>Eukaryota</taxon>
        <taxon>Viridiplantae</taxon>
        <taxon>Streptophyta</taxon>
        <taxon>Embryophyta</taxon>
        <taxon>Tracheophyta</taxon>
        <taxon>Spermatophyta</taxon>
        <taxon>Magnoliopsida</taxon>
        <taxon>eudicotyledons</taxon>
        <taxon>Gunneridae</taxon>
        <taxon>Pentapetalae</taxon>
        <taxon>asterids</taxon>
        <taxon>campanulids</taxon>
        <taxon>Asterales</taxon>
        <taxon>Asteraceae</taxon>
        <taxon>Asteroideae</taxon>
        <taxon>Anthemideae</taxon>
        <taxon>Anthemidinae</taxon>
        <taxon>Tanacetum</taxon>
    </lineage>
</organism>
<dbReference type="EMBL" id="BQNB010012398">
    <property type="protein sequence ID" value="GJT03088.1"/>
    <property type="molecule type" value="Genomic_DNA"/>
</dbReference>
<accession>A0ABQ5APA5</accession>
<dbReference type="PANTHER" id="PTHR35307:SF3">
    <property type="entry name" value="DUF4220 DOMAIN-CONTAINING PROTEIN"/>
    <property type="match status" value="1"/>
</dbReference>
<protein>
    <submittedName>
        <fullName evidence="1">Uncharacterized protein</fullName>
    </submittedName>
</protein>
<evidence type="ECO:0000313" key="2">
    <source>
        <dbReference type="Proteomes" id="UP001151760"/>
    </source>
</evidence>
<keyword evidence="2" id="KW-1185">Reference proteome</keyword>
<evidence type="ECO:0000313" key="1">
    <source>
        <dbReference type="EMBL" id="GJT03088.1"/>
    </source>
</evidence>
<sequence length="709" mass="80204">MNAYKRKTGILRCIFRPLALSRNALKSINQLLSKSKKNEPCYLIKLPKKSTGFKGVLEFHNDQVPPLHLEETKNSFSLVVVTLTAIVFALPNTANNHGEGLITSMREGLQIIRNIEECLNVDSDLVKTRRAARHISCACFTNLACIIKIMCHHDAIEKREDIVHYTAQLLRRSRKILEILKTRRLPNLDVDSTADIDVLCKNLDPCHLALLHEQSHRQSQLGFTSRVEIDPKYLSIQGDLCIVNNDEAVPRLSRFSELVTPGGLWVLIETVSTSVKEKLLNHTSVGSWFSSLKLAYNSFVSNERVVLISLEVLSLKVWTHNTFAKVASKWGDLVELEDLAKNLYFEMEACDSFICNDYYGSDSSGDEEDAKDDGLQEIKSQQIMMLREPLNQVRKDSSDDLKYPPGFTPIVINVEGVNEKEKEATSNEVNDHVNSTLNKLEESVPKGKLSSNNSVCSKRIHIETKIESIELITIETLWGDSSLDYGLSSSLGHSGAHETANKMSKLDRFLLALFPFLSALCLDRNLSDHRPILMRELSIDYGPTPFKFFHSWFNLDGFDKMIEDTWKSLATVDSNGMINLKKKLQALKIVIKQWTKNAKKIYFKAKISIQFKLSDINKILDHGDSNEEIISDRSRKRSQLAIRGTLVDGELIVDPLAMKSVFLKYFSTQFSSSVSTHICFADQFTNRLSLKQQADLERNVSNEEIKSAV</sequence>